<evidence type="ECO:0000259" key="3">
    <source>
        <dbReference type="Pfam" id="PF02449"/>
    </source>
</evidence>
<feature type="domain" description="Glycoside hydrolase family 42 N-terminal" evidence="3">
    <location>
        <begin position="7"/>
        <end position="29"/>
    </location>
</feature>
<dbReference type="SUPFAM" id="SSF51445">
    <property type="entry name" value="(Trans)glycosidases"/>
    <property type="match status" value="1"/>
</dbReference>
<comment type="caution">
    <text evidence="4">The sequence shown here is derived from an EMBL/GenBank/DDBJ whole genome shotgun (WGS) entry which is preliminary data.</text>
</comment>
<dbReference type="InterPro" id="IPR013529">
    <property type="entry name" value="Glyco_hydro_42_N"/>
</dbReference>
<dbReference type="Pfam" id="PF02449">
    <property type="entry name" value="Glyco_hydro_42"/>
    <property type="match status" value="1"/>
</dbReference>
<organism evidence="4 5">
    <name type="scientific">Marinomonas profundi</name>
    <dbReference type="NCBI Taxonomy" id="2726122"/>
    <lineage>
        <taxon>Bacteria</taxon>
        <taxon>Pseudomonadati</taxon>
        <taxon>Pseudomonadota</taxon>
        <taxon>Gammaproteobacteria</taxon>
        <taxon>Oceanospirillales</taxon>
        <taxon>Oceanospirillaceae</taxon>
        <taxon>Marinomonas</taxon>
    </lineage>
</organism>
<dbReference type="InterPro" id="IPR017853">
    <property type="entry name" value="GH"/>
</dbReference>
<name>A0A847R4I3_9GAMM</name>
<evidence type="ECO:0000313" key="4">
    <source>
        <dbReference type="EMBL" id="NLQ18901.1"/>
    </source>
</evidence>
<protein>
    <recommendedName>
        <fullName evidence="3">Glycoside hydrolase family 42 N-terminal domain-containing protein</fullName>
    </recommendedName>
</protein>
<dbReference type="EMBL" id="JABAEK010000022">
    <property type="protein sequence ID" value="NLQ18901.1"/>
    <property type="molecule type" value="Genomic_DNA"/>
</dbReference>
<dbReference type="RefSeq" id="WP_168827118.1">
    <property type="nucleotide sequence ID" value="NZ_CP073013.1"/>
</dbReference>
<sequence length="32" mass="4070">MKLGVYYYPEHWPKSRWQEDAQHMRRIGIFMD</sequence>
<reference evidence="4 5" key="1">
    <citation type="submission" date="2020-04" db="EMBL/GenBank/DDBJ databases">
        <title>Marinomonas sp. M1K-6 isolated from the deep seawater of the Mariana Trench.</title>
        <authorList>
            <person name="Li Y."/>
        </authorList>
    </citation>
    <scope>NUCLEOTIDE SEQUENCE [LARGE SCALE GENOMIC DNA]</scope>
    <source>
        <strain evidence="4 5">M1K-6</strain>
    </source>
</reference>
<keyword evidence="2" id="KW-0326">Glycosidase</keyword>
<gene>
    <name evidence="4" type="ORF">HGG82_14935</name>
</gene>
<accession>A0A847R4I3</accession>
<dbReference type="Gene3D" id="3.20.20.80">
    <property type="entry name" value="Glycosidases"/>
    <property type="match status" value="1"/>
</dbReference>
<dbReference type="AlphaFoldDB" id="A0A847R4I3"/>
<dbReference type="GO" id="GO:0009341">
    <property type="term" value="C:beta-galactosidase complex"/>
    <property type="evidence" value="ECO:0007669"/>
    <property type="project" value="InterPro"/>
</dbReference>
<evidence type="ECO:0000256" key="2">
    <source>
        <dbReference type="ARBA" id="ARBA00023295"/>
    </source>
</evidence>
<keyword evidence="5" id="KW-1185">Reference proteome</keyword>
<keyword evidence="1" id="KW-0378">Hydrolase</keyword>
<evidence type="ECO:0000256" key="1">
    <source>
        <dbReference type="ARBA" id="ARBA00022801"/>
    </source>
</evidence>
<dbReference type="GO" id="GO:0005975">
    <property type="term" value="P:carbohydrate metabolic process"/>
    <property type="evidence" value="ECO:0007669"/>
    <property type="project" value="InterPro"/>
</dbReference>
<dbReference type="Proteomes" id="UP000586067">
    <property type="component" value="Unassembled WGS sequence"/>
</dbReference>
<evidence type="ECO:0000313" key="5">
    <source>
        <dbReference type="Proteomes" id="UP000586067"/>
    </source>
</evidence>
<dbReference type="GO" id="GO:0004565">
    <property type="term" value="F:beta-galactosidase activity"/>
    <property type="evidence" value="ECO:0007669"/>
    <property type="project" value="InterPro"/>
</dbReference>
<proteinExistence type="predicted"/>